<keyword evidence="3 7" id="KW-0378">Hydrolase</keyword>
<dbReference type="PANTHER" id="PTHR11005">
    <property type="entry name" value="LYSOSOMAL ACID LIPASE-RELATED"/>
    <property type="match status" value="1"/>
</dbReference>
<accession>A0A6J2U6C6</accession>
<evidence type="ECO:0000313" key="11">
    <source>
        <dbReference type="RefSeq" id="XP_030383092.1"/>
    </source>
</evidence>
<evidence type="ECO:0000256" key="6">
    <source>
        <dbReference type="ARBA" id="ARBA00023180"/>
    </source>
</evidence>
<evidence type="ECO:0000256" key="2">
    <source>
        <dbReference type="ARBA" id="ARBA00022729"/>
    </source>
</evidence>
<evidence type="ECO:0000256" key="3">
    <source>
        <dbReference type="ARBA" id="ARBA00022801"/>
    </source>
</evidence>
<evidence type="ECO:0000259" key="9">
    <source>
        <dbReference type="Pfam" id="PF04083"/>
    </source>
</evidence>
<evidence type="ECO:0000256" key="8">
    <source>
        <dbReference type="PIRSR" id="PIRSR000862-1"/>
    </source>
</evidence>
<dbReference type="RefSeq" id="XP_030383092.1">
    <property type="nucleotide sequence ID" value="XM_030527232.1"/>
</dbReference>
<dbReference type="Proteomes" id="UP000504634">
    <property type="component" value="Unplaced"/>
</dbReference>
<evidence type="ECO:0000313" key="10">
    <source>
        <dbReference type="Proteomes" id="UP000504634"/>
    </source>
</evidence>
<dbReference type="SUPFAM" id="SSF53474">
    <property type="entry name" value="alpha/beta-Hydrolases"/>
    <property type="match status" value="1"/>
</dbReference>
<protein>
    <recommendedName>
        <fullName evidence="7">Lipase</fullName>
    </recommendedName>
</protein>
<dbReference type="InterPro" id="IPR025483">
    <property type="entry name" value="Lipase_euk"/>
</dbReference>
<dbReference type="FunFam" id="3.40.50.1820:FF:000057">
    <property type="entry name" value="Lipase"/>
    <property type="match status" value="1"/>
</dbReference>
<gene>
    <name evidence="11 12" type="primary">LOC115630609</name>
</gene>
<dbReference type="Pfam" id="PF04083">
    <property type="entry name" value="Abhydro_lipase"/>
    <property type="match status" value="1"/>
</dbReference>
<dbReference type="InterPro" id="IPR006693">
    <property type="entry name" value="AB_hydrolase_lipase"/>
</dbReference>
<dbReference type="GeneID" id="115630609"/>
<keyword evidence="2" id="KW-0732">Signal</keyword>
<comment type="similarity">
    <text evidence="1 7">Belongs to the AB hydrolase superfamily. Lipase family.</text>
</comment>
<feature type="active site" description="Charge relay system" evidence="8">
    <location>
        <position position="376"/>
    </location>
</feature>
<dbReference type="InterPro" id="IPR029058">
    <property type="entry name" value="AB_hydrolase_fold"/>
</dbReference>
<dbReference type="GO" id="GO:0016042">
    <property type="term" value="P:lipid catabolic process"/>
    <property type="evidence" value="ECO:0007669"/>
    <property type="project" value="UniProtKB-KW"/>
</dbReference>
<feature type="domain" description="Partial AB-hydrolase lipase" evidence="9">
    <location>
        <begin position="43"/>
        <end position="96"/>
    </location>
</feature>
<evidence type="ECO:0000256" key="7">
    <source>
        <dbReference type="PIRNR" id="PIRNR000862"/>
    </source>
</evidence>
<dbReference type="OrthoDB" id="9974421at2759"/>
<keyword evidence="5" id="KW-0443">Lipid metabolism</keyword>
<dbReference type="Gene3D" id="3.40.50.1820">
    <property type="entry name" value="alpha/beta hydrolase"/>
    <property type="match status" value="1"/>
</dbReference>
<evidence type="ECO:0000256" key="4">
    <source>
        <dbReference type="ARBA" id="ARBA00022963"/>
    </source>
</evidence>
<feature type="active site" description="Nucleophile" evidence="8">
    <location>
        <position position="172"/>
    </location>
</feature>
<evidence type="ECO:0000256" key="5">
    <source>
        <dbReference type="ARBA" id="ARBA00023098"/>
    </source>
</evidence>
<proteinExistence type="inferred from homology"/>
<dbReference type="PIRSF" id="PIRSF000862">
    <property type="entry name" value="Steryl_ester_lip"/>
    <property type="match status" value="1"/>
</dbReference>
<reference evidence="11 12" key="1">
    <citation type="submission" date="2025-04" db="UniProtKB">
        <authorList>
            <consortium name="RefSeq"/>
        </authorList>
    </citation>
    <scope>IDENTIFICATION</scope>
    <source>
        <strain evidence="11 12">11010-0011.00</strain>
        <tissue evidence="11 12">Whole body</tissue>
    </source>
</reference>
<feature type="active site" description="Charge relay system" evidence="8">
    <location>
        <position position="345"/>
    </location>
</feature>
<evidence type="ECO:0000313" key="12">
    <source>
        <dbReference type="RefSeq" id="XP_030383093.1"/>
    </source>
</evidence>
<evidence type="ECO:0000256" key="1">
    <source>
        <dbReference type="ARBA" id="ARBA00010701"/>
    </source>
</evidence>
<keyword evidence="10" id="KW-1185">Reference proteome</keyword>
<keyword evidence="6" id="KW-0325">Glycoprotein</keyword>
<keyword evidence="4 7" id="KW-0442">Lipid degradation</keyword>
<dbReference type="AlphaFoldDB" id="A0A6J2U6C6"/>
<dbReference type="GO" id="GO:0016788">
    <property type="term" value="F:hydrolase activity, acting on ester bonds"/>
    <property type="evidence" value="ECO:0007669"/>
    <property type="project" value="InterPro"/>
</dbReference>
<name>A0A6J2U6C6_DROLE</name>
<organism evidence="10 12">
    <name type="scientific">Drosophila lebanonensis</name>
    <name type="common">Fruit fly</name>
    <name type="synonym">Scaptodrosophila lebanonensis</name>
    <dbReference type="NCBI Taxonomy" id="7225"/>
    <lineage>
        <taxon>Eukaryota</taxon>
        <taxon>Metazoa</taxon>
        <taxon>Ecdysozoa</taxon>
        <taxon>Arthropoda</taxon>
        <taxon>Hexapoda</taxon>
        <taxon>Insecta</taxon>
        <taxon>Pterygota</taxon>
        <taxon>Neoptera</taxon>
        <taxon>Endopterygota</taxon>
        <taxon>Diptera</taxon>
        <taxon>Brachycera</taxon>
        <taxon>Muscomorpha</taxon>
        <taxon>Ephydroidea</taxon>
        <taxon>Drosophilidae</taxon>
        <taxon>Scaptodrosophila</taxon>
    </lineage>
</organism>
<sequence length="405" mass="46217">MLTNGNILRLYVCLVFLYLHTSFARGYLLEYDKAIIEDAQLKTHELIRKYGLKAEVHKVYTKDGFVLTAHRIPRPGGQPVLLLHGLEDSSATWVMMGPEQGLGYLLFERGYDVWMLNSRGNTYSRKHLRLHPFMSQFWDFSFHEVGIYDLTASIDYVLGKTNFKKLHYIGHSQGTTSFLALGSDRPAYMKKIKAMHALAPPAFFDNLGSPIAKALAPYARSIYTLLKIIGIHEIPVESEVWRRLIYQICSFAFRNTCTFLFFFVNGGNEAQLNVTMTPIIAAHAPAGSSAKSIAHYAQLYHSGGFYKYNYDTPGENRRRHGTFKAPEYNLTNVDCKMALYYAKNDLVVAVKDVQRLRSILPNVVHDELIAYEKFSHVDFVWAIDARSLLYESLLDVMQRVDNGEL</sequence>
<dbReference type="RefSeq" id="XP_030383093.1">
    <property type="nucleotide sequence ID" value="XM_030527233.1"/>
</dbReference>